<name>A0A1H5R9V2_9PSEU</name>
<dbReference type="Proteomes" id="UP000198878">
    <property type="component" value="Unassembled WGS sequence"/>
</dbReference>
<reference evidence="2" key="1">
    <citation type="submission" date="2016-10" db="EMBL/GenBank/DDBJ databases">
        <authorList>
            <person name="Varghese N."/>
            <person name="Submissions S."/>
        </authorList>
    </citation>
    <scope>NUCLEOTIDE SEQUENCE [LARGE SCALE GENOMIC DNA]</scope>
    <source>
        <strain evidence="2">DSM 44654</strain>
    </source>
</reference>
<gene>
    <name evidence="1" type="ORF">SAMN05421837_107342</name>
</gene>
<dbReference type="RefSeq" id="WP_086684554.1">
    <property type="nucleotide sequence ID" value="NZ_FNUJ01000007.1"/>
</dbReference>
<dbReference type="STRING" id="218821.SAMN05421837_107342"/>
<evidence type="ECO:0000313" key="2">
    <source>
        <dbReference type="Proteomes" id="UP000198878"/>
    </source>
</evidence>
<dbReference type="AlphaFoldDB" id="A0A1H5R9V2"/>
<protein>
    <submittedName>
        <fullName evidence="1">Uncharacterized protein</fullName>
    </submittedName>
</protein>
<sequence>MIARKRITGNANDPQRGMTLDEIAAWLDYARASGGHGNDRVHVVTNRHHGLKIISVEITGDLRQ</sequence>
<evidence type="ECO:0000313" key="1">
    <source>
        <dbReference type="EMBL" id="SEF34371.1"/>
    </source>
</evidence>
<organism evidence="1 2">
    <name type="scientific">Amycolatopsis pretoriensis</name>
    <dbReference type="NCBI Taxonomy" id="218821"/>
    <lineage>
        <taxon>Bacteria</taxon>
        <taxon>Bacillati</taxon>
        <taxon>Actinomycetota</taxon>
        <taxon>Actinomycetes</taxon>
        <taxon>Pseudonocardiales</taxon>
        <taxon>Pseudonocardiaceae</taxon>
        <taxon>Amycolatopsis</taxon>
    </lineage>
</organism>
<dbReference type="EMBL" id="FNUJ01000007">
    <property type="protein sequence ID" value="SEF34371.1"/>
    <property type="molecule type" value="Genomic_DNA"/>
</dbReference>
<proteinExistence type="predicted"/>
<accession>A0A1H5R9V2</accession>
<keyword evidence="2" id="KW-1185">Reference proteome</keyword>